<organism evidence="2">
    <name type="scientific">Panicum hallii</name>
    <dbReference type="NCBI Taxonomy" id="206008"/>
    <lineage>
        <taxon>Eukaryota</taxon>
        <taxon>Viridiplantae</taxon>
        <taxon>Streptophyta</taxon>
        <taxon>Embryophyta</taxon>
        <taxon>Tracheophyta</taxon>
        <taxon>Spermatophyta</taxon>
        <taxon>Magnoliopsida</taxon>
        <taxon>Liliopsida</taxon>
        <taxon>Poales</taxon>
        <taxon>Poaceae</taxon>
        <taxon>PACMAD clade</taxon>
        <taxon>Panicoideae</taxon>
        <taxon>Panicodae</taxon>
        <taxon>Paniceae</taxon>
        <taxon>Panicinae</taxon>
        <taxon>Panicum</taxon>
        <taxon>Panicum sect. Panicum</taxon>
    </lineage>
</organism>
<proteinExistence type="predicted"/>
<sequence>MLFCRPCVRLQPQREARCLVCGLHPISCPRSLSFSTAPRELPVPSLPFPSLRDRVAREVKARLRPDSGASPLPSGGLVGAGGVGEAGSTGCLYIFSFRYLFKDPHNSSHEGFSWFLVSIGICCDDGEAKFLFLFFISLFISVSCAQSCIVGCFILAAGEYLSSDTNSDERR</sequence>
<name>A0A2T8KYG1_9POAL</name>
<feature type="transmembrane region" description="Helical" evidence="1">
    <location>
        <begin position="130"/>
        <end position="161"/>
    </location>
</feature>
<reference evidence="2" key="1">
    <citation type="submission" date="2018-04" db="EMBL/GenBank/DDBJ databases">
        <title>WGS assembly of Panicum hallii.</title>
        <authorList>
            <person name="Lovell J."/>
            <person name="Jenkins J."/>
            <person name="Lowry D."/>
            <person name="Mamidi S."/>
            <person name="Sreedasyam A."/>
            <person name="Weng X."/>
            <person name="Barry K."/>
            <person name="Bonette J."/>
            <person name="Campitelli B."/>
            <person name="Daum C."/>
            <person name="Gordon S."/>
            <person name="Gould B."/>
            <person name="Lipzen A."/>
            <person name="Macqueen A."/>
            <person name="Palacio-Mejia J."/>
            <person name="Plott C."/>
            <person name="Shakirov E."/>
            <person name="Shu S."/>
            <person name="Yoshinaga Y."/>
            <person name="Zane M."/>
            <person name="Rokhsar D."/>
            <person name="Grimwood J."/>
            <person name="Schmutz J."/>
            <person name="Juenger T."/>
        </authorList>
    </citation>
    <scope>NUCLEOTIDE SEQUENCE [LARGE SCALE GENOMIC DNA]</scope>
    <source>
        <strain evidence="2">FIL2</strain>
    </source>
</reference>
<gene>
    <name evidence="2" type="ORF">PAHAL_1G457100</name>
</gene>
<keyword evidence="1" id="KW-1133">Transmembrane helix</keyword>
<dbReference type="Proteomes" id="UP000243499">
    <property type="component" value="Chromosome 1"/>
</dbReference>
<evidence type="ECO:0000313" key="2">
    <source>
        <dbReference type="EMBL" id="PVH67223.1"/>
    </source>
</evidence>
<dbReference type="AlphaFoldDB" id="A0A2T8KYG1"/>
<accession>A0A2T8KYG1</accession>
<dbReference type="Gramene" id="PVH67223">
    <property type="protein sequence ID" value="PVH67223"/>
    <property type="gene ID" value="PAHAL_1G457100"/>
</dbReference>
<keyword evidence="1" id="KW-0812">Transmembrane</keyword>
<evidence type="ECO:0000256" key="1">
    <source>
        <dbReference type="SAM" id="Phobius"/>
    </source>
</evidence>
<keyword evidence="1" id="KW-0472">Membrane</keyword>
<dbReference type="EMBL" id="CM008046">
    <property type="protein sequence ID" value="PVH67223.1"/>
    <property type="molecule type" value="Genomic_DNA"/>
</dbReference>
<protein>
    <submittedName>
        <fullName evidence="2">Uncharacterized protein</fullName>
    </submittedName>
</protein>